<keyword evidence="1" id="KW-0808">Transferase</keyword>
<dbReference type="AlphaFoldDB" id="A0A2T7A6E3"/>
<feature type="domain" description="Glycosyltransferase family 28 N-terminal" evidence="4">
    <location>
        <begin position="122"/>
        <end position="194"/>
    </location>
</feature>
<protein>
    <submittedName>
        <fullName evidence="6">Uncharacterized protein</fullName>
    </submittedName>
</protein>
<dbReference type="PANTHER" id="PTHR48050">
    <property type="entry name" value="STEROL 3-BETA-GLUCOSYLTRANSFERASE"/>
    <property type="match status" value="1"/>
</dbReference>
<dbReference type="InterPro" id="IPR002213">
    <property type="entry name" value="UDP_glucos_trans"/>
</dbReference>
<organism evidence="6 7">
    <name type="scientific">Tuber borchii</name>
    <name type="common">White truffle</name>
    <dbReference type="NCBI Taxonomy" id="42251"/>
    <lineage>
        <taxon>Eukaryota</taxon>
        <taxon>Fungi</taxon>
        <taxon>Dikarya</taxon>
        <taxon>Ascomycota</taxon>
        <taxon>Pezizomycotina</taxon>
        <taxon>Pezizomycetes</taxon>
        <taxon>Pezizales</taxon>
        <taxon>Tuberaceae</taxon>
        <taxon>Tuber</taxon>
    </lineage>
</organism>
<feature type="domain" description="Erythromycin biosynthesis protein CIII-like C-terminal" evidence="5">
    <location>
        <begin position="475"/>
        <end position="581"/>
    </location>
</feature>
<dbReference type="STRING" id="42251.A0A2T7A6E3"/>
<dbReference type="InterPro" id="IPR004276">
    <property type="entry name" value="GlycoTrans_28_N"/>
</dbReference>
<evidence type="ECO:0000256" key="2">
    <source>
        <dbReference type="SAM" id="Coils"/>
    </source>
</evidence>
<dbReference type="CDD" id="cd03784">
    <property type="entry name" value="GT1_Gtf-like"/>
    <property type="match status" value="1"/>
</dbReference>
<dbReference type="InterPro" id="IPR010610">
    <property type="entry name" value="EryCIII-like_C"/>
</dbReference>
<sequence length="978" mass="107419">MSITMEPNAPPRPRFPTSRSLRKTWSPAPTSSRPPPPHQSRFSYLDISHEEFNTHAFVHPRDGRVHIALNKLNDGPLSTLLSKINSGGEEEEEEGDDVRGTGEKEKEKEVAIDEITPPKLNIVVMVIGSRGDVQPFVAIAKVLKEKYGHRVRLATHPAFREFVVGEGVDFFSVGGDPAELMAFMVKNPGLVPSIETIKAGDVARRREQMFALFQGFWRACIEPNDGSKRKSGSRGESVDGVGDSGRKETETSPSATEEAVNGDHNEEEEEGEEEDYPFVADAIIANPPSFAHVHCAEKLGIPLHLMFTFPYSPTQTMPHPLAMIQGSNLGKEYTNAISYPMIDMMTWQGLGDLVNKFRQKTLKLEPLATLWAPGMISRLKVPFSYLWSPALIPKPYDWGDHIDITGFVFLDLASSFKPPQELANFLDAGPPPVYIGFGSIVVDDPDALTKTIFAAIKSTGVRALVSKGWGGLGSEESDIPENLFMLDNTPHDWLFSKVSAVVHHGGAGTTAIGLYHGRPTMIVPFFGDQAFWGAMVANAGAGAEPVPHKDLTAEKLADGIKKLLSEECQLAAGEISKQIREDDGDGAENAVRSFFKAIEALKQGKRGLGPGIRCSFLEKVAVWRIRRTRVRLSALAAWLLVQGGKLTWEDLRLIRHTEWNDYDGPGEPFTGGISALASSITGVAKGIATVPYSWYKGARRLGSEGLDTASEIGDKCKSRSHSHSAAKPTPPNTESEPRQSTDSTDPNGWKTTSTSSSCSRQNPPQDTIPIEVAKNTSRGLSKAARAGARAPMEISLAISQGFHNAPRLYGDEVRHPYRVTGFHSGLRAAGKEFALGVYDGFTGIVSQPYRGGKEEGAKGFVKGLGRGVAGGFLKTSSATAGVVGYTLKGVHREVRKKRDKEVSERIRRERIRQGEAEARELEKEEEEQVREVRERIRRGWEHVEEERRVLEARDVGVRDRVRGRLRRRKAHAAVQLDE</sequence>
<dbReference type="SUPFAM" id="SSF53756">
    <property type="entry name" value="UDP-Glycosyltransferase/glycogen phosphorylase"/>
    <property type="match status" value="1"/>
</dbReference>
<keyword evidence="7" id="KW-1185">Reference proteome</keyword>
<dbReference type="InterPro" id="IPR050426">
    <property type="entry name" value="Glycosyltransferase_28"/>
</dbReference>
<proteinExistence type="predicted"/>
<keyword evidence="2" id="KW-0175">Coiled coil</keyword>
<evidence type="ECO:0000256" key="1">
    <source>
        <dbReference type="ARBA" id="ARBA00022679"/>
    </source>
</evidence>
<gene>
    <name evidence="6" type="ORF">B9Z19DRAFT_1039733</name>
</gene>
<feature type="compositionally biased region" description="Basic and acidic residues" evidence="3">
    <location>
        <begin position="97"/>
        <end position="108"/>
    </location>
</feature>
<dbReference type="Proteomes" id="UP000244722">
    <property type="component" value="Unassembled WGS sequence"/>
</dbReference>
<name>A0A2T7A6E3_TUBBO</name>
<comment type="caution">
    <text evidence="6">The sequence shown here is derived from an EMBL/GenBank/DDBJ whole genome shotgun (WGS) entry which is preliminary data.</text>
</comment>
<feature type="region of interest" description="Disordered" evidence="3">
    <location>
        <begin position="709"/>
        <end position="784"/>
    </location>
</feature>
<evidence type="ECO:0000256" key="3">
    <source>
        <dbReference type="SAM" id="MobiDB-lite"/>
    </source>
</evidence>
<dbReference type="GO" id="GO:0016906">
    <property type="term" value="F:sterol 3-beta-glucosyltransferase activity"/>
    <property type="evidence" value="ECO:0007669"/>
    <property type="project" value="UniProtKB-ARBA"/>
</dbReference>
<evidence type="ECO:0000313" key="7">
    <source>
        <dbReference type="Proteomes" id="UP000244722"/>
    </source>
</evidence>
<dbReference type="Pfam" id="PF03033">
    <property type="entry name" value="Glyco_transf_28"/>
    <property type="match status" value="1"/>
</dbReference>
<dbReference type="OrthoDB" id="5835829at2759"/>
<dbReference type="EMBL" id="NESQ01000016">
    <property type="protein sequence ID" value="PUU83245.1"/>
    <property type="molecule type" value="Genomic_DNA"/>
</dbReference>
<accession>A0A2T7A6E3</accession>
<evidence type="ECO:0000259" key="5">
    <source>
        <dbReference type="Pfam" id="PF06722"/>
    </source>
</evidence>
<dbReference type="Gene3D" id="3.40.50.2000">
    <property type="entry name" value="Glycogen Phosphorylase B"/>
    <property type="match status" value="2"/>
</dbReference>
<dbReference type="GO" id="GO:0005975">
    <property type="term" value="P:carbohydrate metabolic process"/>
    <property type="evidence" value="ECO:0007669"/>
    <property type="project" value="InterPro"/>
</dbReference>
<evidence type="ECO:0000313" key="6">
    <source>
        <dbReference type="EMBL" id="PUU83245.1"/>
    </source>
</evidence>
<feature type="region of interest" description="Disordered" evidence="3">
    <location>
        <begin position="1"/>
        <end position="42"/>
    </location>
</feature>
<dbReference type="Pfam" id="PF06722">
    <property type="entry name" value="EryCIII-like_C"/>
    <property type="match status" value="1"/>
</dbReference>
<dbReference type="FunFam" id="3.40.50.2000:FF:000009">
    <property type="entry name" value="Sterol 3-beta-glucosyltransferase UGT80A2"/>
    <property type="match status" value="1"/>
</dbReference>
<feature type="region of interest" description="Disordered" evidence="3">
    <location>
        <begin position="224"/>
        <end position="275"/>
    </location>
</feature>
<feature type="coiled-coil region" evidence="2">
    <location>
        <begin position="911"/>
        <end position="938"/>
    </location>
</feature>
<feature type="region of interest" description="Disordered" evidence="3">
    <location>
        <begin position="81"/>
        <end position="108"/>
    </location>
</feature>
<evidence type="ECO:0000259" key="4">
    <source>
        <dbReference type="Pfam" id="PF03033"/>
    </source>
</evidence>
<feature type="compositionally biased region" description="Acidic residues" evidence="3">
    <location>
        <begin position="265"/>
        <end position="275"/>
    </location>
</feature>
<reference evidence="6 7" key="1">
    <citation type="submission" date="2017-04" db="EMBL/GenBank/DDBJ databases">
        <title>Draft genome sequence of Tuber borchii Vittad., a whitish edible truffle.</title>
        <authorList>
            <consortium name="DOE Joint Genome Institute"/>
            <person name="Murat C."/>
            <person name="Kuo A."/>
            <person name="Barry K.W."/>
            <person name="Clum A."/>
            <person name="Dockter R.B."/>
            <person name="Fauchery L."/>
            <person name="Iotti M."/>
            <person name="Kohler A."/>
            <person name="Labutti K."/>
            <person name="Lindquist E.A."/>
            <person name="Lipzen A."/>
            <person name="Ohm R.A."/>
            <person name="Wang M."/>
            <person name="Grigoriev I.V."/>
            <person name="Zambonelli A."/>
            <person name="Martin F.M."/>
        </authorList>
    </citation>
    <scope>NUCLEOTIDE SEQUENCE [LARGE SCALE GENOMIC DNA]</scope>
    <source>
        <strain evidence="6 7">Tbo3840</strain>
    </source>
</reference>
<feature type="compositionally biased region" description="Polar residues" evidence="3">
    <location>
        <begin position="732"/>
        <end position="765"/>
    </location>
</feature>
<dbReference type="PANTHER" id="PTHR48050:SF5">
    <property type="entry name" value="UDP-GLUCOSE,STEROL TRANSFERASE"/>
    <property type="match status" value="1"/>
</dbReference>